<dbReference type="Pfam" id="PF13200">
    <property type="entry name" value="DUF4015"/>
    <property type="match status" value="1"/>
</dbReference>
<reference evidence="3 4" key="1">
    <citation type="journal article" date="2012" name="J. Bacteriol.">
        <title>Genome Sequence of the Halotolerant Bacterium Imtechella halotolerans K1T.</title>
        <authorList>
            <person name="Kumar S."/>
            <person name="Vikram S."/>
            <person name="Subramanian S."/>
            <person name="Raghava G.P."/>
            <person name="Pinnaka A.K."/>
        </authorList>
    </citation>
    <scope>NUCLEOTIDE SEQUENCE [LARGE SCALE GENOMIC DNA]</scope>
    <source>
        <strain evidence="3 4">K1</strain>
    </source>
</reference>
<comment type="caution">
    <text evidence="3">The sequence shown here is derived from an EMBL/GenBank/DDBJ whole genome shotgun (WGS) entry which is preliminary data.</text>
</comment>
<dbReference type="eggNOG" id="COG1649">
    <property type="taxonomic scope" value="Bacteria"/>
</dbReference>
<gene>
    <name evidence="3" type="ORF">W5A_04064</name>
</gene>
<dbReference type="Gene3D" id="3.20.20.80">
    <property type="entry name" value="Glycosidases"/>
    <property type="match status" value="1"/>
</dbReference>
<protein>
    <recommendedName>
        <fullName evidence="2">DUF4015 domain-containing protein</fullName>
    </recommendedName>
</protein>
<accession>I0WI73</accession>
<feature type="domain" description="DUF4015" evidence="2">
    <location>
        <begin position="82"/>
        <end position="298"/>
    </location>
</feature>
<dbReference type="OrthoDB" id="100605at2"/>
<dbReference type="InterPro" id="IPR052177">
    <property type="entry name" value="Divisome_Glycosyl_Hydrolase"/>
</dbReference>
<dbReference type="STRING" id="946077.W5A_04064"/>
<evidence type="ECO:0000313" key="3">
    <source>
        <dbReference type="EMBL" id="EID76089.1"/>
    </source>
</evidence>
<sequence>MKKLHFIFLFITILLLSCGGPTTENKIAESKEITGDQGAPFKYWTWITYNPKMTTEQYDELFKKFKGNGMDAVLVNTLTKPSDLELLVPIAQKNGIELHAWLMTMNRPGDEVALQNPDWYAVSREGKSCHDTRPYVDYYQWLCPTRKESRAHILGLVEGLARVEGVASVHLDYIRFSDIFLPIGLLPNYNLKQEEELPEFDFCYCDACVAEFESIHHKNPREFGNPAIDMEWKQFRLNKVKAIVDDAYEIAHKHGKKLTAAVFPYPEMADHMVRQRWDKWNIDVVLPMIYHNFYNEETDWIGYATAQGVKDLEGKNVELHTGVYVPPMSAEEIKEAIELARANGAKGIAFYDGNDLTEAQWKAIKESKK</sequence>
<dbReference type="InterPro" id="IPR017853">
    <property type="entry name" value="GH"/>
</dbReference>
<proteinExistence type="predicted"/>
<evidence type="ECO:0000256" key="1">
    <source>
        <dbReference type="SAM" id="SignalP"/>
    </source>
</evidence>
<dbReference type="PROSITE" id="PS51257">
    <property type="entry name" value="PROKAR_LIPOPROTEIN"/>
    <property type="match status" value="1"/>
</dbReference>
<organism evidence="3 4">
    <name type="scientific">Imtechella halotolerans K1</name>
    <dbReference type="NCBI Taxonomy" id="946077"/>
    <lineage>
        <taxon>Bacteria</taxon>
        <taxon>Pseudomonadati</taxon>
        <taxon>Bacteroidota</taxon>
        <taxon>Flavobacteriia</taxon>
        <taxon>Flavobacteriales</taxon>
        <taxon>Flavobacteriaceae</taxon>
        <taxon>Imtechella</taxon>
    </lineage>
</organism>
<feature type="signal peptide" evidence="1">
    <location>
        <begin position="1"/>
        <end position="19"/>
    </location>
</feature>
<keyword evidence="1" id="KW-0732">Signal</keyword>
<evidence type="ECO:0000313" key="4">
    <source>
        <dbReference type="Proteomes" id="UP000005938"/>
    </source>
</evidence>
<dbReference type="AlphaFoldDB" id="I0WI73"/>
<dbReference type="PANTHER" id="PTHR43405">
    <property type="entry name" value="GLYCOSYL HYDROLASE DIGH"/>
    <property type="match status" value="1"/>
</dbReference>
<dbReference type="InterPro" id="IPR025275">
    <property type="entry name" value="DUF4015"/>
</dbReference>
<dbReference type="EMBL" id="AJJU01000003">
    <property type="protein sequence ID" value="EID76089.1"/>
    <property type="molecule type" value="Genomic_DNA"/>
</dbReference>
<keyword evidence="4" id="KW-1185">Reference proteome</keyword>
<evidence type="ECO:0000259" key="2">
    <source>
        <dbReference type="Pfam" id="PF13200"/>
    </source>
</evidence>
<feature type="chain" id="PRO_5003635197" description="DUF4015 domain-containing protein" evidence="1">
    <location>
        <begin position="20"/>
        <end position="369"/>
    </location>
</feature>
<dbReference type="RefSeq" id="WP_008237722.1">
    <property type="nucleotide sequence ID" value="NZ_AJJU01000003.1"/>
</dbReference>
<dbReference type="Proteomes" id="UP000005938">
    <property type="component" value="Unassembled WGS sequence"/>
</dbReference>
<dbReference type="PATRIC" id="fig|946077.3.peg.826"/>
<dbReference type="PANTHER" id="PTHR43405:SF1">
    <property type="entry name" value="GLYCOSYL HYDROLASE DIGH"/>
    <property type="match status" value="1"/>
</dbReference>
<name>I0WI73_9FLAO</name>
<dbReference type="SUPFAM" id="SSF51445">
    <property type="entry name" value="(Trans)glycosidases"/>
    <property type="match status" value="1"/>
</dbReference>